<protein>
    <submittedName>
        <fullName evidence="1">Uncharacterized protein</fullName>
    </submittedName>
</protein>
<comment type="caution">
    <text evidence="1">The sequence shown here is derived from an EMBL/GenBank/DDBJ whole genome shotgun (WGS) entry which is preliminary data.</text>
</comment>
<dbReference type="EMBL" id="LAZR01006967">
    <property type="protein sequence ID" value="KKM88360.1"/>
    <property type="molecule type" value="Genomic_DNA"/>
</dbReference>
<proteinExistence type="predicted"/>
<gene>
    <name evidence="1" type="ORF">LCGC14_1259530</name>
</gene>
<dbReference type="AlphaFoldDB" id="A0A0F9NHT1"/>
<name>A0A0F9NHT1_9ZZZZ</name>
<sequence>MRRYKGAIAKYRKEISLKGFGVRFLFSFKKYRNLFGKNLINNSFKDNTYSLRIKIHIGNF</sequence>
<evidence type="ECO:0000313" key="1">
    <source>
        <dbReference type="EMBL" id="KKM88360.1"/>
    </source>
</evidence>
<organism evidence="1">
    <name type="scientific">marine sediment metagenome</name>
    <dbReference type="NCBI Taxonomy" id="412755"/>
    <lineage>
        <taxon>unclassified sequences</taxon>
        <taxon>metagenomes</taxon>
        <taxon>ecological metagenomes</taxon>
    </lineage>
</organism>
<reference evidence="1" key="1">
    <citation type="journal article" date="2015" name="Nature">
        <title>Complex archaea that bridge the gap between prokaryotes and eukaryotes.</title>
        <authorList>
            <person name="Spang A."/>
            <person name="Saw J.H."/>
            <person name="Jorgensen S.L."/>
            <person name="Zaremba-Niedzwiedzka K."/>
            <person name="Martijn J."/>
            <person name="Lind A.E."/>
            <person name="van Eijk R."/>
            <person name="Schleper C."/>
            <person name="Guy L."/>
            <person name="Ettema T.J."/>
        </authorList>
    </citation>
    <scope>NUCLEOTIDE SEQUENCE</scope>
</reference>
<accession>A0A0F9NHT1</accession>